<feature type="domain" description="Nitroreductase" evidence="1">
    <location>
        <begin position="20"/>
        <end position="164"/>
    </location>
</feature>
<evidence type="ECO:0000313" key="2">
    <source>
        <dbReference type="EMBL" id="MBL0766580.1"/>
    </source>
</evidence>
<dbReference type="CDD" id="cd02138">
    <property type="entry name" value="TdsD-like"/>
    <property type="match status" value="1"/>
</dbReference>
<dbReference type="EMBL" id="JAERQG010000004">
    <property type="protein sequence ID" value="MBL0766580.1"/>
    <property type="molecule type" value="Genomic_DNA"/>
</dbReference>
<dbReference type="InterPro" id="IPR050627">
    <property type="entry name" value="Nitroreductase/BluB"/>
</dbReference>
<organism evidence="2 3">
    <name type="scientific">Marivirga atlantica</name>
    <dbReference type="NCBI Taxonomy" id="1548457"/>
    <lineage>
        <taxon>Bacteria</taxon>
        <taxon>Pseudomonadati</taxon>
        <taxon>Bacteroidota</taxon>
        <taxon>Cytophagia</taxon>
        <taxon>Cytophagales</taxon>
        <taxon>Marivirgaceae</taxon>
        <taxon>Marivirga</taxon>
    </lineage>
</organism>
<dbReference type="Proteomes" id="UP000642920">
    <property type="component" value="Unassembled WGS sequence"/>
</dbReference>
<sequence length="202" mass="23111">MENIPTNTITEQAEKQLVLLKKRRSTVNFSEKSVQEEELKMLFEAARWSASSRNEQPWRFIVATKNQPEAYQKILNGINEHNRVWAHNAPVLILTFAKSNVAETSMPNNHSWHDVGLAIGNMSAQATAMDIYLHQMGGILPKEIYNTFDIPEEFEVVSAIALGYLGDEDKLDPRFEARENKERVRKPLDEFVFGTSWGEGKF</sequence>
<dbReference type="Gene3D" id="3.40.109.10">
    <property type="entry name" value="NADH Oxidase"/>
    <property type="match status" value="1"/>
</dbReference>
<dbReference type="Pfam" id="PF00881">
    <property type="entry name" value="Nitroreductase"/>
    <property type="match status" value="1"/>
</dbReference>
<comment type="caution">
    <text evidence="2">The sequence shown here is derived from an EMBL/GenBank/DDBJ whole genome shotgun (WGS) entry which is preliminary data.</text>
</comment>
<reference evidence="2" key="1">
    <citation type="submission" date="2021-01" db="EMBL/GenBank/DDBJ databases">
        <title>Marivirga sp. nov., isolated from intertidal surface sediments.</title>
        <authorList>
            <person name="Zhang M."/>
        </authorList>
    </citation>
    <scope>NUCLEOTIDE SEQUENCE</scope>
    <source>
        <strain evidence="2">SM1354</strain>
    </source>
</reference>
<evidence type="ECO:0000259" key="1">
    <source>
        <dbReference type="Pfam" id="PF00881"/>
    </source>
</evidence>
<evidence type="ECO:0000313" key="3">
    <source>
        <dbReference type="Proteomes" id="UP000642920"/>
    </source>
</evidence>
<dbReference type="InterPro" id="IPR000415">
    <property type="entry name" value="Nitroreductase-like"/>
</dbReference>
<dbReference type="AlphaFoldDB" id="A0A937DK41"/>
<protein>
    <submittedName>
        <fullName evidence="2">Nitroreductase family protein</fullName>
    </submittedName>
</protein>
<dbReference type="InterPro" id="IPR029479">
    <property type="entry name" value="Nitroreductase"/>
</dbReference>
<dbReference type="PANTHER" id="PTHR23026">
    <property type="entry name" value="NADPH NITROREDUCTASE"/>
    <property type="match status" value="1"/>
</dbReference>
<dbReference type="PANTHER" id="PTHR23026:SF100">
    <property type="entry name" value="NITROREDUCTASE"/>
    <property type="match status" value="1"/>
</dbReference>
<dbReference type="SUPFAM" id="SSF55469">
    <property type="entry name" value="FMN-dependent nitroreductase-like"/>
    <property type="match status" value="1"/>
</dbReference>
<accession>A0A937DK41</accession>
<proteinExistence type="predicted"/>
<dbReference type="RefSeq" id="WP_201923283.1">
    <property type="nucleotide sequence ID" value="NZ_JAERQG010000004.1"/>
</dbReference>
<gene>
    <name evidence="2" type="ORF">JKP34_15030</name>
</gene>
<keyword evidence="3" id="KW-1185">Reference proteome</keyword>
<name>A0A937DK41_9BACT</name>
<dbReference type="GO" id="GO:0016491">
    <property type="term" value="F:oxidoreductase activity"/>
    <property type="evidence" value="ECO:0007669"/>
    <property type="project" value="InterPro"/>
</dbReference>